<keyword evidence="3" id="KW-0732">Signal</keyword>
<protein>
    <submittedName>
        <fullName evidence="6">Tol-Pal system beta propeller repeat protein TolB</fullName>
    </submittedName>
</protein>
<dbReference type="AlphaFoldDB" id="A0A3B0Z9G9"/>
<dbReference type="NCBIfam" id="TIGR02800">
    <property type="entry name" value="propeller_TolB"/>
    <property type="match status" value="1"/>
</dbReference>
<dbReference type="InterPro" id="IPR011042">
    <property type="entry name" value="6-blade_b-propeller_TolB-like"/>
</dbReference>
<dbReference type="SUPFAM" id="SSF69304">
    <property type="entry name" value="Tricorn protease N-terminal domain"/>
    <property type="match status" value="1"/>
</dbReference>
<dbReference type="InterPro" id="IPR007195">
    <property type="entry name" value="TolB_N"/>
</dbReference>
<sequence>MTMNSSIKIFSYLLLSSLFLLAMSQSRAAMTIEITQGVSGALPIAVVPFGMAPNMVLDQDVSGIVQADLIRSGRFKSVDESDFITRPHKGSEVNFRDWRLLDVPYLLIGKVSSREEGNFDIQFELFDVFKSERLEGRLLSNISQDDLRGAAHQISDLVYEVLTGVKGAFSTRIMYVVAEPKPGSNSRYSLQVSDVDGYGSQEILGFSEPIMSPSWSPGGEWIAYVSYENNGHPAIFVHNIWTKQRRMVSGQIGINGAPAWSPDGKRLALTLSKGTNPDIYILDLASDVIQRITKNYAIDTEPSWAPDGNSIVFTSDRGGTPHIYQYNLADRQIKRVTFEGRYNARASFSPDGKLLTFIHRSNKNSNVAVMEISTGAVRVLSDGLEDESPSFSPNGSMIIYATEDRYRGVLAVVSVDGSVKQRLAVQEGDIREPAWAPFKKR</sequence>
<evidence type="ECO:0000259" key="5">
    <source>
        <dbReference type="Pfam" id="PF04052"/>
    </source>
</evidence>
<dbReference type="HAMAP" id="MF_00671">
    <property type="entry name" value="TolB"/>
    <property type="match status" value="1"/>
</dbReference>
<dbReference type="GO" id="GO:0042597">
    <property type="term" value="C:periplasmic space"/>
    <property type="evidence" value="ECO:0007669"/>
    <property type="project" value="UniProtKB-SubCell"/>
</dbReference>
<dbReference type="PANTHER" id="PTHR36842">
    <property type="entry name" value="PROTEIN TOLB HOMOLOG"/>
    <property type="match status" value="1"/>
</dbReference>
<name>A0A3B0Z9G9_9ZZZZ</name>
<accession>A0A3B0Z9G9</accession>
<proteinExistence type="inferred from homology"/>
<evidence type="ECO:0000313" key="6">
    <source>
        <dbReference type="EMBL" id="VAW88191.1"/>
    </source>
</evidence>
<comment type="subcellular location">
    <subcellularLocation>
        <location evidence="1">Periplasm</location>
    </subcellularLocation>
</comment>
<dbReference type="Pfam" id="PF07676">
    <property type="entry name" value="PD40"/>
    <property type="match status" value="5"/>
</dbReference>
<organism evidence="6">
    <name type="scientific">hydrothermal vent metagenome</name>
    <dbReference type="NCBI Taxonomy" id="652676"/>
    <lineage>
        <taxon>unclassified sequences</taxon>
        <taxon>metagenomes</taxon>
        <taxon>ecological metagenomes</taxon>
    </lineage>
</organism>
<evidence type="ECO:0000256" key="4">
    <source>
        <dbReference type="ARBA" id="ARBA00022764"/>
    </source>
</evidence>
<dbReference type="Gene3D" id="2.120.10.30">
    <property type="entry name" value="TolB, C-terminal domain"/>
    <property type="match status" value="1"/>
</dbReference>
<evidence type="ECO:0000256" key="2">
    <source>
        <dbReference type="ARBA" id="ARBA00009820"/>
    </source>
</evidence>
<feature type="domain" description="TolB N-terminal" evidence="5">
    <location>
        <begin position="31"/>
        <end position="133"/>
    </location>
</feature>
<dbReference type="EMBL" id="UOFP01000211">
    <property type="protein sequence ID" value="VAW88191.1"/>
    <property type="molecule type" value="Genomic_DNA"/>
</dbReference>
<dbReference type="InterPro" id="IPR011659">
    <property type="entry name" value="WD40"/>
</dbReference>
<reference evidence="6" key="1">
    <citation type="submission" date="2018-06" db="EMBL/GenBank/DDBJ databases">
        <authorList>
            <person name="Zhirakovskaya E."/>
        </authorList>
    </citation>
    <scope>NUCLEOTIDE SEQUENCE</scope>
</reference>
<evidence type="ECO:0000256" key="1">
    <source>
        <dbReference type="ARBA" id="ARBA00004418"/>
    </source>
</evidence>
<dbReference type="Pfam" id="PF04052">
    <property type="entry name" value="TolB_N"/>
    <property type="match status" value="1"/>
</dbReference>
<comment type="similarity">
    <text evidence="2">Belongs to the TolB family.</text>
</comment>
<dbReference type="GO" id="GO:0017038">
    <property type="term" value="P:protein import"/>
    <property type="evidence" value="ECO:0007669"/>
    <property type="project" value="InterPro"/>
</dbReference>
<dbReference type="InterPro" id="IPR014167">
    <property type="entry name" value="Tol-Pal_TolB"/>
</dbReference>
<dbReference type="Gene3D" id="3.40.50.10070">
    <property type="entry name" value="TolB, N-terminal domain"/>
    <property type="match status" value="1"/>
</dbReference>
<evidence type="ECO:0000256" key="3">
    <source>
        <dbReference type="ARBA" id="ARBA00022729"/>
    </source>
</evidence>
<gene>
    <name evidence="6" type="ORF">MNBD_GAMMA18-2240</name>
</gene>
<keyword evidence="4" id="KW-0574">Periplasm</keyword>
<dbReference type="PANTHER" id="PTHR36842:SF1">
    <property type="entry name" value="PROTEIN TOLB"/>
    <property type="match status" value="1"/>
</dbReference>
<dbReference type="SUPFAM" id="SSF52964">
    <property type="entry name" value="TolB, N-terminal domain"/>
    <property type="match status" value="1"/>
</dbReference>